<organism evidence="1 2">
    <name type="scientific">Paenibacillus lignilyticus</name>
    <dbReference type="NCBI Taxonomy" id="1172615"/>
    <lineage>
        <taxon>Bacteria</taxon>
        <taxon>Bacillati</taxon>
        <taxon>Bacillota</taxon>
        <taxon>Bacilli</taxon>
        <taxon>Bacillales</taxon>
        <taxon>Paenibacillaceae</taxon>
        <taxon>Paenibacillus</taxon>
    </lineage>
</organism>
<name>A0ABS5CL28_9BACL</name>
<proteinExistence type="predicted"/>
<reference evidence="1 2" key="1">
    <citation type="submission" date="2021-04" db="EMBL/GenBank/DDBJ databases">
        <title>Paenibacillus sp. DLE-14 whole genome sequence.</title>
        <authorList>
            <person name="Ham Y.J."/>
        </authorList>
    </citation>
    <scope>NUCLEOTIDE SEQUENCE [LARGE SCALE GENOMIC DNA]</scope>
    <source>
        <strain evidence="1 2">DLE-14</strain>
    </source>
</reference>
<evidence type="ECO:0000313" key="1">
    <source>
        <dbReference type="EMBL" id="MBP3966568.1"/>
    </source>
</evidence>
<evidence type="ECO:0008006" key="3">
    <source>
        <dbReference type="Google" id="ProtNLM"/>
    </source>
</evidence>
<dbReference type="SUPFAM" id="SSF48208">
    <property type="entry name" value="Six-hairpin glycosidases"/>
    <property type="match status" value="1"/>
</dbReference>
<gene>
    <name evidence="1" type="ORF">I8J30_28190</name>
</gene>
<dbReference type="InterPro" id="IPR008928">
    <property type="entry name" value="6-hairpin_glycosidase_sf"/>
</dbReference>
<accession>A0ABS5CL28</accession>
<dbReference type="InterPro" id="IPR012341">
    <property type="entry name" value="6hp_glycosidase-like_sf"/>
</dbReference>
<dbReference type="Proteomes" id="UP000673394">
    <property type="component" value="Unassembled WGS sequence"/>
</dbReference>
<evidence type="ECO:0000313" key="2">
    <source>
        <dbReference type="Proteomes" id="UP000673394"/>
    </source>
</evidence>
<sequence>MNAIQTVDRWTLNNQHRISWDIQKDPSLPHEDHIEMSGKRVSMIVHYGVDRQGELVLKRGVIWPMLRTIPNDTHASLIQEYGAEIMPAFAINGERVPAEKPYEVTFNGMLAIKSRTANNLRIEHLLFPSTEYGAAMEKYTLVNDSQQPMTVEISPLAHTLTRRGIYGIYLLEAVHDAPSQATLLPNEALSFYLTISGRKLLEAVQVYSGQEEEEKREGFVSRIRSALQLETPDPVLNRMFDFAKLRASESIFATKGGLMHGPGGGSYYAAIWANDQAEYVGPFFPYLGDPAGIEASLNCYRLYRTFMGPDYSRIPSSIIAEGVDIWEGAGDRGDAAMYAYGASLFTLAQGDLVIAKELWPAIQWCLEYCKRMLTSEGVVASDSDELEGRFPTGHANLSTSSLYYGALCAASKLARSLSEEAMEVKYSTEAKQLREAIERYFGATVDGYETYRYYEGNVTLRSWICLPLTMGIMDRKEGTVRALYSPNLWTIDGLATQSGDKTFWDRSTLYGFQATFMAGEAEQSHQYLKAYSRRRLLGDHVPYAVEAFPEGNQRHLSAESALYCRIFTEGVFGIKPTGLNSFTCAPQLPAEWNNMTLRSIQAFGRSFDLHVTRVHNGLRIQVEVNGVQLSYECLAGDKVEFVLPAGD</sequence>
<comment type="caution">
    <text evidence="1">The sequence shown here is derived from an EMBL/GenBank/DDBJ whole genome shotgun (WGS) entry which is preliminary data.</text>
</comment>
<keyword evidence="2" id="KW-1185">Reference proteome</keyword>
<dbReference type="Gene3D" id="1.50.10.10">
    <property type="match status" value="1"/>
</dbReference>
<protein>
    <recommendedName>
        <fullName evidence="3">Six-hairpin glycosidase-like protein</fullName>
    </recommendedName>
</protein>
<dbReference type="EMBL" id="JAGKSP010000020">
    <property type="protein sequence ID" value="MBP3966568.1"/>
    <property type="molecule type" value="Genomic_DNA"/>
</dbReference>
<dbReference type="RefSeq" id="WP_210663829.1">
    <property type="nucleotide sequence ID" value="NZ_JAGKSP010000020.1"/>
</dbReference>